<sequence>MDFQLDDVAIFYHGTVDIYGNFIRKKGIRVFANSPVSLDFGPGFYLAQTNRDQVTELAKIRAKRVELPRPEILQLLEITPREFLKLRKNFRPVIISFKIRDKEKWGKLIHQDFFIHPTHVWQDHILNCRNTTTLCGHFDTTFGPVADGGIFSGYAHKIKAYETFNQLAIHTQRAADLFEVIDMEVIGE</sequence>
<dbReference type="EMBL" id="CP049742">
    <property type="protein sequence ID" value="QPC45608.1"/>
    <property type="molecule type" value="Genomic_DNA"/>
</dbReference>
<dbReference type="RefSeq" id="WP_239673117.1">
    <property type="nucleotide sequence ID" value="NZ_CP049742.1"/>
</dbReference>
<protein>
    <submittedName>
        <fullName evidence="1">DUF3990 domain-containing protein</fullName>
    </submittedName>
</protein>
<dbReference type="Proteomes" id="UP000593626">
    <property type="component" value="Chromosome"/>
</dbReference>
<evidence type="ECO:0000313" key="2">
    <source>
        <dbReference type="Proteomes" id="UP000593626"/>
    </source>
</evidence>
<keyword evidence="2" id="KW-1185">Reference proteome</keyword>
<gene>
    <name evidence="1" type="ORF">G8O30_00760</name>
</gene>
<proteinExistence type="predicted"/>
<reference evidence="1 2" key="1">
    <citation type="submission" date="2019-07" db="EMBL/GenBank/DDBJ databases">
        <title>Genome sequence of 2 isolates from Red Sea Mangroves.</title>
        <authorList>
            <person name="Sefrji F."/>
            <person name="Michoud G."/>
            <person name="Merlino G."/>
            <person name="Daffonchio D."/>
        </authorList>
    </citation>
    <scope>NUCLEOTIDE SEQUENCE [LARGE SCALE GENOMIC DNA]</scope>
    <source>
        <strain evidence="1 2">R1DC41</strain>
    </source>
</reference>
<accession>A0A7S8HED2</accession>
<name>A0A7S8HED2_9BACI</name>
<evidence type="ECO:0000313" key="1">
    <source>
        <dbReference type="EMBL" id="QPC45608.1"/>
    </source>
</evidence>
<dbReference type="KEGG" id="mcui:G8O30_00760"/>
<organism evidence="1 2">
    <name type="scientific">Mangrovibacillus cuniculi</name>
    <dbReference type="NCBI Taxonomy" id="2593652"/>
    <lineage>
        <taxon>Bacteria</taxon>
        <taxon>Bacillati</taxon>
        <taxon>Bacillota</taxon>
        <taxon>Bacilli</taxon>
        <taxon>Bacillales</taxon>
        <taxon>Bacillaceae</taxon>
        <taxon>Mangrovibacillus</taxon>
    </lineage>
</organism>
<dbReference type="AlphaFoldDB" id="A0A7S8HED2"/>